<dbReference type="OrthoDB" id="416585at2759"/>
<feature type="compositionally biased region" description="Basic and acidic residues" evidence="5">
    <location>
        <begin position="434"/>
        <end position="450"/>
    </location>
</feature>
<keyword evidence="4 6" id="KW-0472">Membrane</keyword>
<dbReference type="GO" id="GO:0030317">
    <property type="term" value="P:flagellated sperm motility"/>
    <property type="evidence" value="ECO:0007669"/>
    <property type="project" value="InterPro"/>
</dbReference>
<dbReference type="GO" id="GO:0009566">
    <property type="term" value="P:fertilization"/>
    <property type="evidence" value="ECO:0007669"/>
    <property type="project" value="TreeGrafter"/>
</dbReference>
<feature type="domain" description="Ion transport" evidence="7">
    <location>
        <begin position="107"/>
        <end position="347"/>
    </location>
</feature>
<dbReference type="GO" id="GO:0036128">
    <property type="term" value="C:CatSper complex"/>
    <property type="evidence" value="ECO:0007669"/>
    <property type="project" value="InterPro"/>
</dbReference>
<reference evidence="8" key="1">
    <citation type="submission" date="2023-01" db="EMBL/GenBank/DDBJ databases">
        <title>Genome assembly of the deep-sea coral Lophelia pertusa.</title>
        <authorList>
            <person name="Herrera S."/>
            <person name="Cordes E."/>
        </authorList>
    </citation>
    <scope>NUCLEOTIDE SEQUENCE</scope>
    <source>
        <strain evidence="8">USNM1676648</strain>
        <tissue evidence="8">Polyp</tissue>
    </source>
</reference>
<protein>
    <submittedName>
        <fullName evidence="8">Cation channel sperm-associated protein 2</fullName>
    </submittedName>
</protein>
<sequence>MNDEAASDELSPRAEIFRSKLIEDFQLIDMIANRGATEPPKYYSNEVTDDEVMKELLRETPQGLIKFQMYSKKDEQRFTDRRLNRIKNKNAIPLGPWAHTVIEDPRIQNFMMILIITNSIVLGVQAEISKIKEPSLHGLKLSLQIFDYCTLTIFVLEIILKWIDGFWTFWNNGWNIFDFVVTVMSFVPEIIELSSGKNTAELTVIAENLRVFRILRSLKMVSRFAQLRIIVLTILKAFKSMAFILILLMTFMYIFAVAGTVMFASYSNSERTDLKYKQSFSTLSNALITLFQLFTLDHWYDILKDLIKVADAITVKIYIILWICIGAFIFRNIFAGIMVMNFQSIRNDFNQQVKEQTEALEAEQMRVHLAEELEREDRLHARTRRTSSIGHHELFQDRGKHVATMSALAETEEEEDEPRDHEKGKEPSILPQAGKDKPTPADKPTTDKPTPDTTADPLAALGDKLAKLRETRRLSSSQQTATDKLEGEFRRYSTSQSCTPSDQLQGDKFTHDRAKDLSNEWITTVQANLTHLKNHPVETLWPRDTLFRYFQLMEAWQENLAERQQLVHTAGK</sequence>
<dbReference type="InterPro" id="IPR028747">
    <property type="entry name" value="CatSper2"/>
</dbReference>
<organism evidence="8 9">
    <name type="scientific">Desmophyllum pertusum</name>
    <dbReference type="NCBI Taxonomy" id="174260"/>
    <lineage>
        <taxon>Eukaryota</taxon>
        <taxon>Metazoa</taxon>
        <taxon>Cnidaria</taxon>
        <taxon>Anthozoa</taxon>
        <taxon>Hexacorallia</taxon>
        <taxon>Scleractinia</taxon>
        <taxon>Caryophylliina</taxon>
        <taxon>Caryophylliidae</taxon>
        <taxon>Desmophyllum</taxon>
    </lineage>
</organism>
<evidence type="ECO:0000256" key="1">
    <source>
        <dbReference type="ARBA" id="ARBA00004141"/>
    </source>
</evidence>
<feature type="transmembrane region" description="Helical" evidence="6">
    <location>
        <begin position="279"/>
        <end position="299"/>
    </location>
</feature>
<dbReference type="InterPro" id="IPR005821">
    <property type="entry name" value="Ion_trans_dom"/>
</dbReference>
<dbReference type="GO" id="GO:0048240">
    <property type="term" value="P:sperm capacitation"/>
    <property type="evidence" value="ECO:0007669"/>
    <property type="project" value="TreeGrafter"/>
</dbReference>
<dbReference type="Gene3D" id="1.10.287.70">
    <property type="match status" value="1"/>
</dbReference>
<evidence type="ECO:0000313" key="9">
    <source>
        <dbReference type="Proteomes" id="UP001163046"/>
    </source>
</evidence>
<feature type="region of interest" description="Disordered" evidence="5">
    <location>
        <begin position="406"/>
        <end position="457"/>
    </location>
</feature>
<evidence type="ECO:0000256" key="2">
    <source>
        <dbReference type="ARBA" id="ARBA00022692"/>
    </source>
</evidence>
<dbReference type="Gene3D" id="1.20.120.350">
    <property type="entry name" value="Voltage-gated potassium channels. Chain C"/>
    <property type="match status" value="1"/>
</dbReference>
<comment type="caution">
    <text evidence="8">The sequence shown here is derived from an EMBL/GenBank/DDBJ whole genome shotgun (WGS) entry which is preliminary data.</text>
</comment>
<gene>
    <name evidence="8" type="primary">CATSPER2</name>
    <name evidence="8" type="ORF">OS493_035572</name>
</gene>
<accession>A0A9W9ZVU1</accession>
<evidence type="ECO:0000256" key="5">
    <source>
        <dbReference type="SAM" id="MobiDB-lite"/>
    </source>
</evidence>
<evidence type="ECO:0000313" key="8">
    <source>
        <dbReference type="EMBL" id="KAJ7388788.1"/>
    </source>
</evidence>
<proteinExistence type="predicted"/>
<keyword evidence="2 6" id="KW-0812">Transmembrane</keyword>
<dbReference type="PANTHER" id="PTHR46923:SF1">
    <property type="entry name" value="CATION CHANNEL SPERM-ASSOCIATED PROTEIN 2"/>
    <property type="match status" value="1"/>
</dbReference>
<dbReference type="SUPFAM" id="SSF81324">
    <property type="entry name" value="Voltage-gated potassium channels"/>
    <property type="match status" value="1"/>
</dbReference>
<dbReference type="AlphaFoldDB" id="A0A9W9ZVU1"/>
<dbReference type="Pfam" id="PF00520">
    <property type="entry name" value="Ion_trans"/>
    <property type="match status" value="1"/>
</dbReference>
<dbReference type="PANTHER" id="PTHR46923">
    <property type="entry name" value="CATION CHANNEL SPERM-ASSOCIATED PROTEIN 2"/>
    <property type="match status" value="1"/>
</dbReference>
<dbReference type="Proteomes" id="UP001163046">
    <property type="component" value="Unassembled WGS sequence"/>
</dbReference>
<keyword evidence="3 6" id="KW-1133">Transmembrane helix</keyword>
<dbReference type="EMBL" id="MU825450">
    <property type="protein sequence ID" value="KAJ7388788.1"/>
    <property type="molecule type" value="Genomic_DNA"/>
</dbReference>
<evidence type="ECO:0000256" key="3">
    <source>
        <dbReference type="ARBA" id="ARBA00022989"/>
    </source>
</evidence>
<keyword evidence="9" id="KW-1185">Reference proteome</keyword>
<feature type="transmembrane region" description="Helical" evidence="6">
    <location>
        <begin position="319"/>
        <end position="342"/>
    </location>
</feature>
<feature type="transmembrane region" description="Helical" evidence="6">
    <location>
        <begin position="244"/>
        <end position="267"/>
    </location>
</feature>
<evidence type="ECO:0000256" key="4">
    <source>
        <dbReference type="ARBA" id="ARBA00023136"/>
    </source>
</evidence>
<comment type="subcellular location">
    <subcellularLocation>
        <location evidence="1">Membrane</location>
        <topology evidence="1">Multi-pass membrane protein</topology>
    </subcellularLocation>
</comment>
<name>A0A9W9ZVU1_9CNID</name>
<dbReference type="InterPro" id="IPR027359">
    <property type="entry name" value="Volt_channel_dom_sf"/>
</dbReference>
<evidence type="ECO:0000256" key="6">
    <source>
        <dbReference type="SAM" id="Phobius"/>
    </source>
</evidence>
<evidence type="ECO:0000259" key="7">
    <source>
        <dbReference type="Pfam" id="PF00520"/>
    </source>
</evidence>
<dbReference type="GO" id="GO:0005227">
    <property type="term" value="F:calcium-activated cation channel activity"/>
    <property type="evidence" value="ECO:0007669"/>
    <property type="project" value="InterPro"/>
</dbReference>